<gene>
    <name evidence="3" type="ORF">FA707_01420</name>
</gene>
<dbReference type="CDD" id="cd00093">
    <property type="entry name" value="HTH_XRE"/>
    <property type="match status" value="1"/>
</dbReference>
<protein>
    <submittedName>
        <fullName evidence="3">Helix-turn-helix domain-containing protein</fullName>
    </submittedName>
</protein>
<dbReference type="GO" id="GO:0003677">
    <property type="term" value="F:DNA binding"/>
    <property type="evidence" value="ECO:0007669"/>
    <property type="project" value="InterPro"/>
</dbReference>
<dbReference type="InterPro" id="IPR010982">
    <property type="entry name" value="Lambda_DNA-bd_dom_sf"/>
</dbReference>
<name>A0A4D7CT99_9ENTE</name>
<evidence type="ECO:0000256" key="2">
    <source>
        <dbReference type="SAM" id="Phobius"/>
    </source>
</evidence>
<feature type="region of interest" description="Disordered" evidence="1">
    <location>
        <begin position="149"/>
        <end position="187"/>
    </location>
</feature>
<dbReference type="InterPro" id="IPR050400">
    <property type="entry name" value="Bact_Cytoskel_RodZ"/>
</dbReference>
<dbReference type="Pfam" id="PF13413">
    <property type="entry name" value="HTH_25"/>
    <property type="match status" value="1"/>
</dbReference>
<dbReference type="PANTHER" id="PTHR34475">
    <property type="match status" value="1"/>
</dbReference>
<keyword evidence="2" id="KW-0472">Membrane</keyword>
<keyword evidence="4" id="KW-1185">Reference proteome</keyword>
<dbReference type="InterPro" id="IPR001387">
    <property type="entry name" value="Cro/C1-type_HTH"/>
</dbReference>
<evidence type="ECO:0000313" key="4">
    <source>
        <dbReference type="Proteomes" id="UP000298615"/>
    </source>
</evidence>
<dbReference type="SMART" id="SM00530">
    <property type="entry name" value="HTH_XRE"/>
    <property type="match status" value="1"/>
</dbReference>
<sequence>METIGERLRKARLSKGITIEDLQKMTKIQARYLSAVEDNQFELLPGTYYARNFIRQYAQAVGLDDEELIKLYENGGEAINPVGESAGASRTELNRRKHRTSNISKDRWPMILLSLASLLIIATVFWLTLRQSNPKQVIKPNDNVVVEGSFEESTDKPDKNKETASSESKEATREEESSESKEKEELKTTIDIGEEIGRDTEIAVKSSEKQATVKIKSTGGRCWIGITADGQSAYNATVEANQEAEVKLDENVKNAVITLGAANAVELFVNGEKVDFNKTGTNLDMRNLNLALSYLDKEND</sequence>
<accession>A0A4D7CT99</accession>
<proteinExistence type="predicted"/>
<dbReference type="AlphaFoldDB" id="A0A4D7CT99"/>
<dbReference type="RefSeq" id="WP_136952552.1">
    <property type="nucleotide sequence ID" value="NZ_CP039712.1"/>
</dbReference>
<organism evidence="3 4">
    <name type="scientific">Vagococcus zengguangii</name>
    <dbReference type="NCBI Taxonomy" id="2571750"/>
    <lineage>
        <taxon>Bacteria</taxon>
        <taxon>Bacillati</taxon>
        <taxon>Bacillota</taxon>
        <taxon>Bacilli</taxon>
        <taxon>Lactobacillales</taxon>
        <taxon>Enterococcaceae</taxon>
        <taxon>Vagococcus</taxon>
    </lineage>
</organism>
<feature type="transmembrane region" description="Helical" evidence="2">
    <location>
        <begin position="108"/>
        <end position="129"/>
    </location>
</feature>
<evidence type="ECO:0000256" key="1">
    <source>
        <dbReference type="SAM" id="MobiDB-lite"/>
    </source>
</evidence>
<dbReference type="EMBL" id="CP039712">
    <property type="protein sequence ID" value="QCI85707.1"/>
    <property type="molecule type" value="Genomic_DNA"/>
</dbReference>
<evidence type="ECO:0000313" key="3">
    <source>
        <dbReference type="EMBL" id="QCI85707.1"/>
    </source>
</evidence>
<feature type="compositionally biased region" description="Basic and acidic residues" evidence="1">
    <location>
        <begin position="153"/>
        <end position="187"/>
    </location>
</feature>
<dbReference type="KEGG" id="vao:FA707_01420"/>
<keyword evidence="2" id="KW-0812">Transmembrane</keyword>
<dbReference type="PANTHER" id="PTHR34475:SF1">
    <property type="entry name" value="CYTOSKELETON PROTEIN RODZ"/>
    <property type="match status" value="1"/>
</dbReference>
<dbReference type="InterPro" id="IPR025194">
    <property type="entry name" value="RodZ-like_C"/>
</dbReference>
<dbReference type="OrthoDB" id="9797543at2"/>
<dbReference type="SUPFAM" id="SSF47413">
    <property type="entry name" value="lambda repressor-like DNA-binding domains"/>
    <property type="match status" value="1"/>
</dbReference>
<dbReference type="Proteomes" id="UP000298615">
    <property type="component" value="Chromosome"/>
</dbReference>
<keyword evidence="2" id="KW-1133">Transmembrane helix</keyword>
<reference evidence="3 4" key="1">
    <citation type="submission" date="2019-04" db="EMBL/GenBank/DDBJ databases">
        <title>Vagococcus sp. nov., isolated from faeces of yaks (Bos grunniens).</title>
        <authorList>
            <person name="Ge Y."/>
        </authorList>
    </citation>
    <scope>NUCLEOTIDE SEQUENCE [LARGE SCALE GENOMIC DNA]</scope>
    <source>
        <strain evidence="3 4">MN-17</strain>
    </source>
</reference>
<dbReference type="Pfam" id="PF13464">
    <property type="entry name" value="RodZ_C"/>
    <property type="match status" value="1"/>
</dbReference>
<dbReference type="Gene3D" id="1.10.260.40">
    <property type="entry name" value="lambda repressor-like DNA-binding domains"/>
    <property type="match status" value="1"/>
</dbReference>